<proteinExistence type="predicted"/>
<dbReference type="PANTHER" id="PTHR43861">
    <property type="entry name" value="TRANS-ACONITATE 2-METHYLTRANSFERASE-RELATED"/>
    <property type="match status" value="1"/>
</dbReference>
<dbReference type="Gene3D" id="3.40.50.150">
    <property type="entry name" value="Vaccinia Virus protein VP39"/>
    <property type="match status" value="1"/>
</dbReference>
<dbReference type="GO" id="GO:0008168">
    <property type="term" value="F:methyltransferase activity"/>
    <property type="evidence" value="ECO:0007669"/>
    <property type="project" value="UniProtKB-KW"/>
</dbReference>
<protein>
    <submittedName>
        <fullName evidence="1">Methyltransferase family protein</fullName>
    </submittedName>
</protein>
<dbReference type="SUPFAM" id="SSF53335">
    <property type="entry name" value="S-adenosyl-L-methionine-dependent methyltransferases"/>
    <property type="match status" value="1"/>
</dbReference>
<dbReference type="EMBL" id="QNRT01000001">
    <property type="protein sequence ID" value="RBP52939.1"/>
    <property type="molecule type" value="Genomic_DNA"/>
</dbReference>
<dbReference type="Proteomes" id="UP000253083">
    <property type="component" value="Unassembled WGS sequence"/>
</dbReference>
<name>A0A395JN14_9GAMM</name>
<evidence type="ECO:0000313" key="2">
    <source>
        <dbReference type="Proteomes" id="UP000253083"/>
    </source>
</evidence>
<organism evidence="1 2">
    <name type="scientific">Arenicella xantha</name>
    <dbReference type="NCBI Taxonomy" id="644221"/>
    <lineage>
        <taxon>Bacteria</taxon>
        <taxon>Pseudomonadati</taxon>
        <taxon>Pseudomonadota</taxon>
        <taxon>Gammaproteobacteria</taxon>
        <taxon>Arenicellales</taxon>
        <taxon>Arenicellaceae</taxon>
        <taxon>Arenicella</taxon>
    </lineage>
</organism>
<dbReference type="InterPro" id="IPR029063">
    <property type="entry name" value="SAM-dependent_MTases_sf"/>
</dbReference>
<dbReference type="OrthoDB" id="5123492at2"/>
<accession>A0A395JN14</accession>
<evidence type="ECO:0000313" key="1">
    <source>
        <dbReference type="EMBL" id="RBP52939.1"/>
    </source>
</evidence>
<dbReference type="AlphaFoldDB" id="A0A395JN14"/>
<sequence>MLKLHPTYYQSQRQEMRQFLPTNYSKVLEIGCGEGNFRNNLEKQHEYWGVEQNQDAATKASVLLDKVSVGNYEDISNQLPKQYFDLIVCNDVLEHMENHIEFLLDLKSKLSPGGSLILSIPNVRYLSNINELLFSKDWRYRDAGVLDLTHLRFFTKKSLLRVMRQTGWKVDIIKGVNRYGSGGGGSRLVFSYIMQLIYGFDSAYLQYAVRASDESQQ</sequence>
<keyword evidence="1" id="KW-0489">Methyltransferase</keyword>
<comment type="caution">
    <text evidence="1">The sequence shown here is derived from an EMBL/GenBank/DDBJ whole genome shotgun (WGS) entry which is preliminary data.</text>
</comment>
<reference evidence="1 2" key="1">
    <citation type="submission" date="2018-06" db="EMBL/GenBank/DDBJ databases">
        <title>Genomic Encyclopedia of Type Strains, Phase IV (KMG-IV): sequencing the most valuable type-strain genomes for metagenomic binning, comparative biology and taxonomic classification.</title>
        <authorList>
            <person name="Goeker M."/>
        </authorList>
    </citation>
    <scope>NUCLEOTIDE SEQUENCE [LARGE SCALE GENOMIC DNA]</scope>
    <source>
        <strain evidence="1 2">DSM 24032</strain>
    </source>
</reference>
<dbReference type="GO" id="GO:0032259">
    <property type="term" value="P:methylation"/>
    <property type="evidence" value="ECO:0007669"/>
    <property type="project" value="UniProtKB-KW"/>
</dbReference>
<dbReference type="PANTHER" id="PTHR43861:SF6">
    <property type="entry name" value="METHYLTRANSFERASE TYPE 11"/>
    <property type="match status" value="1"/>
</dbReference>
<dbReference type="Pfam" id="PF13489">
    <property type="entry name" value="Methyltransf_23"/>
    <property type="match status" value="1"/>
</dbReference>
<dbReference type="CDD" id="cd02440">
    <property type="entry name" value="AdoMet_MTases"/>
    <property type="match status" value="1"/>
</dbReference>
<dbReference type="InParanoid" id="A0A395JN14"/>
<keyword evidence="1" id="KW-0808">Transferase</keyword>
<keyword evidence="2" id="KW-1185">Reference proteome</keyword>
<gene>
    <name evidence="1" type="ORF">DFR28_101323</name>
</gene>